<feature type="domain" description="HTH marR-type" evidence="1">
    <location>
        <begin position="1"/>
        <end position="140"/>
    </location>
</feature>
<dbReference type="SUPFAM" id="SSF46785">
    <property type="entry name" value="Winged helix' DNA-binding domain"/>
    <property type="match status" value="1"/>
</dbReference>
<keyword evidence="3" id="KW-1185">Reference proteome</keyword>
<dbReference type="SMART" id="SM00347">
    <property type="entry name" value="HTH_MARR"/>
    <property type="match status" value="1"/>
</dbReference>
<proteinExistence type="predicted"/>
<dbReference type="GO" id="GO:0003700">
    <property type="term" value="F:DNA-binding transcription factor activity"/>
    <property type="evidence" value="ECO:0007669"/>
    <property type="project" value="InterPro"/>
</dbReference>
<dbReference type="PANTHER" id="PTHR33164">
    <property type="entry name" value="TRANSCRIPTIONAL REGULATOR, MARR FAMILY"/>
    <property type="match status" value="1"/>
</dbReference>
<dbReference type="InterPro" id="IPR039422">
    <property type="entry name" value="MarR/SlyA-like"/>
</dbReference>
<dbReference type="OrthoDB" id="3821431at2"/>
<organism evidence="2 3">
    <name type="scientific">Rudaeicoccus suwonensis</name>
    <dbReference type="NCBI Taxonomy" id="657409"/>
    <lineage>
        <taxon>Bacteria</taxon>
        <taxon>Bacillati</taxon>
        <taxon>Actinomycetota</taxon>
        <taxon>Actinomycetes</taxon>
        <taxon>Micrococcales</taxon>
        <taxon>Dermacoccaceae</taxon>
        <taxon>Rudaeicoccus</taxon>
    </lineage>
</organism>
<gene>
    <name evidence="2" type="ORF">BKA23_0028</name>
</gene>
<accession>A0A561E6L8</accession>
<protein>
    <submittedName>
        <fullName evidence="2">DNA-binding MarR family transcriptional regulator</fullName>
    </submittedName>
</protein>
<dbReference type="InterPro" id="IPR036390">
    <property type="entry name" value="WH_DNA-bd_sf"/>
</dbReference>
<keyword evidence="2" id="KW-0238">DNA-binding</keyword>
<dbReference type="PROSITE" id="PS50995">
    <property type="entry name" value="HTH_MARR_2"/>
    <property type="match status" value="1"/>
</dbReference>
<dbReference type="InterPro" id="IPR000835">
    <property type="entry name" value="HTH_MarR-typ"/>
</dbReference>
<comment type="caution">
    <text evidence="2">The sequence shown here is derived from an EMBL/GenBank/DDBJ whole genome shotgun (WGS) entry which is preliminary data.</text>
</comment>
<sequence>MPQRVQTWRDYLESSILLQTALDDQLRADSQMSLLEYHLLLLLSEATDRRLRMGDLAREMVFSSSRLTYQVGVLEKRGWVRRDKDTTDARSTWACLTDDGVDVLRQASRGHLQAVRSLFLDALDDDEVAVLGRVFARQRQRLRELGV</sequence>
<evidence type="ECO:0000313" key="3">
    <source>
        <dbReference type="Proteomes" id="UP000318297"/>
    </source>
</evidence>
<dbReference type="GO" id="GO:0006950">
    <property type="term" value="P:response to stress"/>
    <property type="evidence" value="ECO:0007669"/>
    <property type="project" value="TreeGrafter"/>
</dbReference>
<name>A0A561E6L8_9MICO</name>
<dbReference type="RefSeq" id="WP_145224393.1">
    <property type="nucleotide sequence ID" value="NZ_VIVQ01000001.1"/>
</dbReference>
<dbReference type="AlphaFoldDB" id="A0A561E6L8"/>
<dbReference type="PANTHER" id="PTHR33164:SF99">
    <property type="entry name" value="MARR FAMILY REGULATORY PROTEIN"/>
    <property type="match status" value="1"/>
</dbReference>
<dbReference type="Gene3D" id="1.10.10.10">
    <property type="entry name" value="Winged helix-like DNA-binding domain superfamily/Winged helix DNA-binding domain"/>
    <property type="match status" value="1"/>
</dbReference>
<dbReference type="Pfam" id="PF12802">
    <property type="entry name" value="MarR_2"/>
    <property type="match status" value="1"/>
</dbReference>
<dbReference type="EMBL" id="VIVQ01000001">
    <property type="protein sequence ID" value="TWE11266.1"/>
    <property type="molecule type" value="Genomic_DNA"/>
</dbReference>
<dbReference type="Proteomes" id="UP000318297">
    <property type="component" value="Unassembled WGS sequence"/>
</dbReference>
<dbReference type="InterPro" id="IPR036388">
    <property type="entry name" value="WH-like_DNA-bd_sf"/>
</dbReference>
<evidence type="ECO:0000313" key="2">
    <source>
        <dbReference type="EMBL" id="TWE11266.1"/>
    </source>
</evidence>
<reference evidence="2 3" key="1">
    <citation type="submission" date="2019-06" db="EMBL/GenBank/DDBJ databases">
        <title>Sequencing the genomes of 1000 actinobacteria strains.</title>
        <authorList>
            <person name="Klenk H.-P."/>
        </authorList>
    </citation>
    <scope>NUCLEOTIDE SEQUENCE [LARGE SCALE GENOMIC DNA]</scope>
    <source>
        <strain evidence="2 3">DSM 19560</strain>
    </source>
</reference>
<evidence type="ECO:0000259" key="1">
    <source>
        <dbReference type="PROSITE" id="PS50995"/>
    </source>
</evidence>
<dbReference type="GO" id="GO:0003677">
    <property type="term" value="F:DNA binding"/>
    <property type="evidence" value="ECO:0007669"/>
    <property type="project" value="UniProtKB-KW"/>
</dbReference>